<evidence type="ECO:0000256" key="2">
    <source>
        <dbReference type="ARBA" id="ARBA00023125"/>
    </source>
</evidence>
<evidence type="ECO:0000313" key="7">
    <source>
        <dbReference type="Proteomes" id="UP000198583"/>
    </source>
</evidence>
<dbReference type="EMBL" id="FOYL01000002">
    <property type="protein sequence ID" value="SFR03535.1"/>
    <property type="molecule type" value="Genomic_DNA"/>
</dbReference>
<evidence type="ECO:0000313" key="6">
    <source>
        <dbReference type="EMBL" id="SFR03535.1"/>
    </source>
</evidence>
<dbReference type="GO" id="GO:0003700">
    <property type="term" value="F:DNA-binding transcription factor activity"/>
    <property type="evidence" value="ECO:0007669"/>
    <property type="project" value="TreeGrafter"/>
</dbReference>
<dbReference type="STRING" id="84724.SAMN04488564_102343"/>
<dbReference type="OrthoDB" id="3296001at2"/>
<dbReference type="AlphaFoldDB" id="A0A1I6DDK2"/>
<protein>
    <submittedName>
        <fullName evidence="6">DNA-binding transcriptional regulator, AcrR family</fullName>
    </submittedName>
</protein>
<proteinExistence type="predicted"/>
<organism evidence="6 7">
    <name type="scientific">Lentzea waywayandensis</name>
    <dbReference type="NCBI Taxonomy" id="84724"/>
    <lineage>
        <taxon>Bacteria</taxon>
        <taxon>Bacillati</taxon>
        <taxon>Actinomycetota</taxon>
        <taxon>Actinomycetes</taxon>
        <taxon>Pseudonocardiales</taxon>
        <taxon>Pseudonocardiaceae</taxon>
        <taxon>Lentzea</taxon>
    </lineage>
</organism>
<keyword evidence="2 4" id="KW-0238">DNA-binding</keyword>
<dbReference type="SUPFAM" id="SSF46689">
    <property type="entry name" value="Homeodomain-like"/>
    <property type="match status" value="1"/>
</dbReference>
<evidence type="ECO:0000256" key="4">
    <source>
        <dbReference type="PROSITE-ProRule" id="PRU00335"/>
    </source>
</evidence>
<feature type="DNA-binding region" description="H-T-H motif" evidence="4">
    <location>
        <begin position="32"/>
        <end position="51"/>
    </location>
</feature>
<gene>
    <name evidence="6" type="ORF">SAMN04488564_102343</name>
</gene>
<dbReference type="PROSITE" id="PS50977">
    <property type="entry name" value="HTH_TETR_2"/>
    <property type="match status" value="1"/>
</dbReference>
<dbReference type="Pfam" id="PF00440">
    <property type="entry name" value="TetR_N"/>
    <property type="match status" value="1"/>
</dbReference>
<dbReference type="Proteomes" id="UP000198583">
    <property type="component" value="Unassembled WGS sequence"/>
</dbReference>
<keyword evidence="3" id="KW-0804">Transcription</keyword>
<dbReference type="Gene3D" id="1.10.357.10">
    <property type="entry name" value="Tetracycline Repressor, domain 2"/>
    <property type="match status" value="1"/>
</dbReference>
<evidence type="ECO:0000256" key="3">
    <source>
        <dbReference type="ARBA" id="ARBA00023163"/>
    </source>
</evidence>
<reference evidence="7" key="1">
    <citation type="submission" date="2016-10" db="EMBL/GenBank/DDBJ databases">
        <authorList>
            <person name="Varghese N."/>
            <person name="Submissions S."/>
        </authorList>
    </citation>
    <scope>NUCLEOTIDE SEQUENCE [LARGE SCALE GENOMIC DNA]</scope>
    <source>
        <strain evidence="7">DSM 44232</strain>
    </source>
</reference>
<dbReference type="RefSeq" id="WP_093588898.1">
    <property type="nucleotide sequence ID" value="NZ_FOYL01000002.1"/>
</dbReference>
<dbReference type="InterPro" id="IPR001647">
    <property type="entry name" value="HTH_TetR"/>
</dbReference>
<feature type="domain" description="HTH tetR-type" evidence="5">
    <location>
        <begin position="9"/>
        <end position="69"/>
    </location>
</feature>
<keyword evidence="7" id="KW-1185">Reference proteome</keyword>
<dbReference type="PANTHER" id="PTHR30055:SF238">
    <property type="entry name" value="MYCOFACTOCIN BIOSYNTHESIS TRANSCRIPTIONAL REGULATOR MFTR-RELATED"/>
    <property type="match status" value="1"/>
</dbReference>
<dbReference type="GO" id="GO:0000976">
    <property type="term" value="F:transcription cis-regulatory region binding"/>
    <property type="evidence" value="ECO:0007669"/>
    <property type="project" value="TreeGrafter"/>
</dbReference>
<evidence type="ECO:0000256" key="1">
    <source>
        <dbReference type="ARBA" id="ARBA00023015"/>
    </source>
</evidence>
<keyword evidence="1" id="KW-0805">Transcription regulation</keyword>
<name>A0A1I6DDK2_9PSEU</name>
<dbReference type="InterPro" id="IPR009057">
    <property type="entry name" value="Homeodomain-like_sf"/>
</dbReference>
<accession>A0A1I6DDK2</accession>
<sequence>MGLRETKMERTRRFIAESAFDLFVEQGYDATTIEQIAAAAEVGTRTLYRYYATKEALVVSFVENGLDAAMAAFLAQPDETPLSEALYAVVDSVEQTIGANSARLLALYDIFDKTTGLRAGLADLCWSWRQRLAEEILRRQGGTGDVLHAALTAASTMNVVEVVVQTWTANAGGVEVADIIRETLELLRTKAIPFPTPAGWRRRVSSARRAP</sequence>
<dbReference type="InterPro" id="IPR050109">
    <property type="entry name" value="HTH-type_TetR-like_transc_reg"/>
</dbReference>
<dbReference type="PRINTS" id="PR00455">
    <property type="entry name" value="HTHTETR"/>
</dbReference>
<dbReference type="PANTHER" id="PTHR30055">
    <property type="entry name" value="HTH-TYPE TRANSCRIPTIONAL REGULATOR RUTR"/>
    <property type="match status" value="1"/>
</dbReference>
<evidence type="ECO:0000259" key="5">
    <source>
        <dbReference type="PROSITE" id="PS50977"/>
    </source>
</evidence>